<proteinExistence type="inferred from homology"/>
<dbReference type="Gene3D" id="2.40.10.10">
    <property type="entry name" value="Trypsin-like serine proteases"/>
    <property type="match status" value="3"/>
</dbReference>
<dbReference type="SMART" id="SM00020">
    <property type="entry name" value="Tryp_SPc"/>
    <property type="match status" value="1"/>
</dbReference>
<organism evidence="4">
    <name type="scientific">Timema genevievae</name>
    <name type="common">Walking stick</name>
    <dbReference type="NCBI Taxonomy" id="629358"/>
    <lineage>
        <taxon>Eukaryota</taxon>
        <taxon>Metazoa</taxon>
        <taxon>Ecdysozoa</taxon>
        <taxon>Arthropoda</taxon>
        <taxon>Hexapoda</taxon>
        <taxon>Insecta</taxon>
        <taxon>Pterygota</taxon>
        <taxon>Neoptera</taxon>
        <taxon>Polyneoptera</taxon>
        <taxon>Phasmatodea</taxon>
        <taxon>Timematodea</taxon>
        <taxon>Timematoidea</taxon>
        <taxon>Timematidae</taxon>
        <taxon>Timema</taxon>
    </lineage>
</organism>
<dbReference type="InterPro" id="IPR033116">
    <property type="entry name" value="TRYPSIN_SER"/>
</dbReference>
<evidence type="ECO:0000313" key="4">
    <source>
        <dbReference type="EMBL" id="CAD7588732.1"/>
    </source>
</evidence>
<dbReference type="GO" id="GO:0006508">
    <property type="term" value="P:proteolysis"/>
    <property type="evidence" value="ECO:0007669"/>
    <property type="project" value="InterPro"/>
</dbReference>
<dbReference type="PROSITE" id="PS00135">
    <property type="entry name" value="TRYPSIN_SER"/>
    <property type="match status" value="1"/>
</dbReference>
<feature type="domain" description="Peptidase S1" evidence="3">
    <location>
        <begin position="274"/>
        <end position="602"/>
    </location>
</feature>
<dbReference type="AlphaFoldDB" id="A0A7R9PIQ6"/>
<dbReference type="EMBL" id="OE839847">
    <property type="protein sequence ID" value="CAD7588732.1"/>
    <property type="molecule type" value="Genomic_DNA"/>
</dbReference>
<sequence>MIQLTSVHGDTKTVNHFMAVPGANIIMNHLTTLPGARRTMSQLTAVPGYSRTMSQLAAVPGYSRTMSQLAAVPGYSRTMSQLAAVPGYSKNMHQITAAPGTNTTMNQLTAVPDDSGTIKHPLTVPGARNAMNHITIFMLAAFLLLASSGIDPGLSRPEVDPSNNLYTLRAEDRYNEEGEGTFPMRGQACPEPLTCLPREECVSRLRGHTQAQTDILFACSSTHGENTICCPAVESLEEWDASSTVAVPLRSSVHPSLHLMPSGEACDVPSRDRIRNGIVAEQGQFPWMTLLGYRCNKPVFTTTARELVRLGELDTNTEQDCVEPYPGEKICADPVLDIKIERVVKHKSFNTPFLKNDIALLRLVSEVPSYTEFIRPICLPFGLDLNRNEDKKYQVAGWGKTEHYNLGRDSANLPVISSGRYLGATSSRHSARITRRGTSRRQGKYIRIRVEGEWKTIWESHTKCSRWGSNPDLPVFGSLVQHEISALDHVATEADNTVGSSKLMFTFLQNVPLEDCDSSQAPEVRPLDQTQLCAGGNLGKDACRGDSGGPLMDKRESPTTSQVQTYQLGIVSFGSIPCGSNKAPSVFTRVSEYLDWILDNIHP</sequence>
<dbReference type="GO" id="GO:0004252">
    <property type="term" value="F:serine-type endopeptidase activity"/>
    <property type="evidence" value="ECO:0007669"/>
    <property type="project" value="InterPro"/>
</dbReference>
<dbReference type="InterPro" id="IPR001254">
    <property type="entry name" value="Trypsin_dom"/>
</dbReference>
<keyword evidence="1" id="KW-1015">Disulfide bond</keyword>
<evidence type="ECO:0000259" key="3">
    <source>
        <dbReference type="PROSITE" id="PS50240"/>
    </source>
</evidence>
<protein>
    <recommendedName>
        <fullName evidence="3">Peptidase S1 domain-containing protein</fullName>
    </recommendedName>
</protein>
<gene>
    <name evidence="4" type="ORF">TGEB3V08_LOCUS2771</name>
</gene>
<accession>A0A7R9PIQ6</accession>
<comment type="similarity">
    <text evidence="2">Belongs to the peptidase S1 family. CLIP subfamily.</text>
</comment>
<dbReference type="InterPro" id="IPR043504">
    <property type="entry name" value="Peptidase_S1_PA_chymotrypsin"/>
</dbReference>
<dbReference type="PANTHER" id="PTHR24256">
    <property type="entry name" value="TRYPTASE-RELATED"/>
    <property type="match status" value="1"/>
</dbReference>
<dbReference type="SUPFAM" id="SSF50494">
    <property type="entry name" value="Trypsin-like serine proteases"/>
    <property type="match status" value="1"/>
</dbReference>
<dbReference type="PROSITE" id="PS50240">
    <property type="entry name" value="TRYPSIN_DOM"/>
    <property type="match status" value="1"/>
</dbReference>
<evidence type="ECO:0000256" key="2">
    <source>
        <dbReference type="ARBA" id="ARBA00024195"/>
    </source>
</evidence>
<dbReference type="Pfam" id="PF00089">
    <property type="entry name" value="Trypsin"/>
    <property type="match status" value="2"/>
</dbReference>
<dbReference type="InterPro" id="IPR009003">
    <property type="entry name" value="Peptidase_S1_PA"/>
</dbReference>
<dbReference type="InterPro" id="IPR051487">
    <property type="entry name" value="Ser/Thr_Proteases_Immune/Dev"/>
</dbReference>
<reference evidence="4" key="1">
    <citation type="submission" date="2020-11" db="EMBL/GenBank/DDBJ databases">
        <authorList>
            <person name="Tran Van P."/>
        </authorList>
    </citation>
    <scope>NUCLEOTIDE SEQUENCE</scope>
</reference>
<name>A0A7R9PIQ6_TIMGE</name>
<evidence type="ECO:0000256" key="1">
    <source>
        <dbReference type="ARBA" id="ARBA00023157"/>
    </source>
</evidence>